<evidence type="ECO:0000313" key="2">
    <source>
        <dbReference type="EMBL" id="KAF9730781.1"/>
    </source>
</evidence>
<name>A0A9P6KLL9_9PLEO</name>
<organism evidence="2 3">
    <name type="scientific">Paraphaeosphaeria minitans</name>
    <dbReference type="NCBI Taxonomy" id="565426"/>
    <lineage>
        <taxon>Eukaryota</taxon>
        <taxon>Fungi</taxon>
        <taxon>Dikarya</taxon>
        <taxon>Ascomycota</taxon>
        <taxon>Pezizomycotina</taxon>
        <taxon>Dothideomycetes</taxon>
        <taxon>Pleosporomycetidae</taxon>
        <taxon>Pleosporales</taxon>
        <taxon>Massarineae</taxon>
        <taxon>Didymosphaeriaceae</taxon>
        <taxon>Paraphaeosphaeria</taxon>
    </lineage>
</organism>
<comment type="caution">
    <text evidence="2">The sequence shown here is derived from an EMBL/GenBank/DDBJ whole genome shotgun (WGS) entry which is preliminary data.</text>
</comment>
<accession>A0A9P6KLL9</accession>
<dbReference type="Proteomes" id="UP000756921">
    <property type="component" value="Unassembled WGS sequence"/>
</dbReference>
<reference evidence="2" key="1">
    <citation type="journal article" date="2020" name="Mol. Plant Microbe Interact.">
        <title>Genome Sequence of the Biocontrol Agent Coniothyrium minitans strain Conio (IMI 134523).</title>
        <authorList>
            <person name="Patel D."/>
            <person name="Shittu T.A."/>
            <person name="Baroncelli R."/>
            <person name="Muthumeenakshi S."/>
            <person name="Osborne T.H."/>
            <person name="Janganan T.K."/>
            <person name="Sreenivasaprasad S."/>
        </authorList>
    </citation>
    <scope>NUCLEOTIDE SEQUENCE</scope>
    <source>
        <strain evidence="2">Conio</strain>
    </source>
</reference>
<gene>
    <name evidence="2" type="ORF">PMIN01_11650</name>
</gene>
<dbReference type="AlphaFoldDB" id="A0A9P6KLL9"/>
<sequence>MPEAAKAGAVRADDGQRRQGLRRPSQATAKRAPQQGCRPFDHDSQLLPRQDDDDTPLTSNSPILRDLAACVLPSPCLHRNALPRCRASCTTTATTTTTIIIIASTSTSTSTSTTLLLLLRSLPRGTTVHDTTRHDTTCFLCI</sequence>
<dbReference type="EMBL" id="WJXW01000014">
    <property type="protein sequence ID" value="KAF9730781.1"/>
    <property type="molecule type" value="Genomic_DNA"/>
</dbReference>
<evidence type="ECO:0000256" key="1">
    <source>
        <dbReference type="SAM" id="MobiDB-lite"/>
    </source>
</evidence>
<protein>
    <submittedName>
        <fullName evidence="2">Uncharacterized protein</fullName>
    </submittedName>
</protein>
<keyword evidence="3" id="KW-1185">Reference proteome</keyword>
<evidence type="ECO:0000313" key="3">
    <source>
        <dbReference type="Proteomes" id="UP000756921"/>
    </source>
</evidence>
<feature type="region of interest" description="Disordered" evidence="1">
    <location>
        <begin position="1"/>
        <end position="60"/>
    </location>
</feature>
<proteinExistence type="predicted"/>